<gene>
    <name evidence="1" type="ORF">DGQ38_05140</name>
</gene>
<reference evidence="1 2" key="1">
    <citation type="journal article" date="2018" name="Nat. Biotechnol.">
        <title>A standardized bacterial taxonomy based on genome phylogeny substantially revises the tree of life.</title>
        <authorList>
            <person name="Parks D.H."/>
            <person name="Chuvochina M."/>
            <person name="Waite D.W."/>
            <person name="Rinke C."/>
            <person name="Skarshewski A."/>
            <person name="Chaumeil P.A."/>
            <person name="Hugenholtz P."/>
        </authorList>
    </citation>
    <scope>NUCLEOTIDE SEQUENCE [LARGE SCALE GENOMIC DNA]</scope>
    <source>
        <strain evidence="1">UBA9359</strain>
    </source>
</reference>
<sequence>YKNLLDLKVNVKFINDIRLREIFERSFDNSESINNKNYSRINDLVAEKYKFLFSGSLGQYFRKNINDFDGDPFLIPNKDKIHKYRGILSKHKFKKFVGISWKSSNIESGNKSLLLNDLKPLLANKNIGFVNLQYGNNSELKSFNNDNNNAIIEIEEIDLFNQIDDVISLIHCLDAVVTTPTVNIDLAGSIGKKCIVISPFDCEIFTCSKLNEGKSEWYKNQKTFIVNDDLDFILKEITRLL</sequence>
<evidence type="ECO:0000313" key="1">
    <source>
        <dbReference type="EMBL" id="HCV80415.1"/>
    </source>
</evidence>
<dbReference type="AlphaFoldDB" id="A0A3D5IX02"/>
<comment type="caution">
    <text evidence="1">The sequence shown here is derived from an EMBL/GenBank/DDBJ whole genome shotgun (WGS) entry which is preliminary data.</text>
</comment>
<protein>
    <recommendedName>
        <fullName evidence="3">Glycosyltransferase family 9 protein</fullName>
    </recommendedName>
</protein>
<accession>A0A3D5IX02</accession>
<evidence type="ECO:0000313" key="2">
    <source>
        <dbReference type="Proteomes" id="UP000264330"/>
    </source>
</evidence>
<dbReference type="Proteomes" id="UP000264330">
    <property type="component" value="Unassembled WGS sequence"/>
</dbReference>
<dbReference type="EMBL" id="DPMF01000114">
    <property type="protein sequence ID" value="HCV80415.1"/>
    <property type="molecule type" value="Genomic_DNA"/>
</dbReference>
<proteinExistence type="predicted"/>
<evidence type="ECO:0008006" key="3">
    <source>
        <dbReference type="Google" id="ProtNLM"/>
    </source>
</evidence>
<name>A0A3D5IX02_9FLAO</name>
<organism evidence="1 2">
    <name type="scientific">Zunongwangia profunda</name>
    <dbReference type="NCBI Taxonomy" id="398743"/>
    <lineage>
        <taxon>Bacteria</taxon>
        <taxon>Pseudomonadati</taxon>
        <taxon>Bacteroidota</taxon>
        <taxon>Flavobacteriia</taxon>
        <taxon>Flavobacteriales</taxon>
        <taxon>Flavobacteriaceae</taxon>
        <taxon>Zunongwangia</taxon>
    </lineage>
</organism>
<feature type="non-terminal residue" evidence="1">
    <location>
        <position position="1"/>
    </location>
</feature>